<dbReference type="PROSITE" id="PS50927">
    <property type="entry name" value="BULB_LECTIN"/>
    <property type="match status" value="1"/>
</dbReference>
<dbReference type="Proteomes" id="UP000823749">
    <property type="component" value="Chromosome 6"/>
</dbReference>
<dbReference type="AlphaFoldDB" id="A0AAV6K0W9"/>
<dbReference type="InterPro" id="IPR001480">
    <property type="entry name" value="Bulb-type_lectin_dom"/>
</dbReference>
<evidence type="ECO:0000313" key="2">
    <source>
        <dbReference type="EMBL" id="KAG5546070.1"/>
    </source>
</evidence>
<sequence length="83" mass="9197">MASTNSEHKCRMPQVLWSVNRNGQVGENATLDFTAAGDKVSRDGFGSPVWSTSASIDYVALGWKIRQELPRGFHISTRSVMRV</sequence>
<gene>
    <name evidence="2" type="ORF">RHGRI_018294</name>
</gene>
<evidence type="ECO:0000259" key="1">
    <source>
        <dbReference type="PROSITE" id="PS50927"/>
    </source>
</evidence>
<proteinExistence type="predicted"/>
<comment type="caution">
    <text evidence="2">The sequence shown here is derived from an EMBL/GenBank/DDBJ whole genome shotgun (WGS) entry which is preliminary data.</text>
</comment>
<name>A0AAV6K0W9_9ERIC</name>
<keyword evidence="3" id="KW-1185">Reference proteome</keyword>
<organism evidence="2 3">
    <name type="scientific">Rhododendron griersonianum</name>
    <dbReference type="NCBI Taxonomy" id="479676"/>
    <lineage>
        <taxon>Eukaryota</taxon>
        <taxon>Viridiplantae</taxon>
        <taxon>Streptophyta</taxon>
        <taxon>Embryophyta</taxon>
        <taxon>Tracheophyta</taxon>
        <taxon>Spermatophyta</taxon>
        <taxon>Magnoliopsida</taxon>
        <taxon>eudicotyledons</taxon>
        <taxon>Gunneridae</taxon>
        <taxon>Pentapetalae</taxon>
        <taxon>asterids</taxon>
        <taxon>Ericales</taxon>
        <taxon>Ericaceae</taxon>
        <taxon>Ericoideae</taxon>
        <taxon>Rhodoreae</taxon>
        <taxon>Rhododendron</taxon>
    </lineage>
</organism>
<feature type="domain" description="Bulb-type lectin" evidence="1">
    <location>
        <begin position="1"/>
        <end position="83"/>
    </location>
</feature>
<protein>
    <recommendedName>
        <fullName evidence="1">Bulb-type lectin domain-containing protein</fullName>
    </recommendedName>
</protein>
<evidence type="ECO:0000313" key="3">
    <source>
        <dbReference type="Proteomes" id="UP000823749"/>
    </source>
</evidence>
<accession>A0AAV6K0W9</accession>
<reference evidence="2 3" key="1">
    <citation type="submission" date="2020-08" db="EMBL/GenBank/DDBJ databases">
        <title>Plant Genome Project.</title>
        <authorList>
            <person name="Zhang R.-G."/>
        </authorList>
    </citation>
    <scope>NUCLEOTIDE SEQUENCE [LARGE SCALE GENOMIC DNA]</scope>
    <source>
        <strain evidence="2">WSP0</strain>
        <tissue evidence="2">Leaf</tissue>
    </source>
</reference>
<dbReference type="EMBL" id="JACTNZ010000006">
    <property type="protein sequence ID" value="KAG5546070.1"/>
    <property type="molecule type" value="Genomic_DNA"/>
</dbReference>